<dbReference type="InterPro" id="IPR050266">
    <property type="entry name" value="AB_hydrolase_sf"/>
</dbReference>
<sequence>MATGAVSPTDSYRRGAVDLPGVALHYVECGAGPHAVVLLHGYTDSWRSFRLTLPGLAPACRCLALDQRGHGQSRYDGEDLSPAAFAGDVVALLDRMGIASATLVGHSMGSFIARRVALARPDRVERLVLVGSGLRVDNPAVREVEAGVAQFDGSASRPFVEEFQSSCVFDLGSVPAPFFEECVDASAGVPPRVWRAALAGMLDDDDRHLLGRIGQPTLVIGGREDGIFGREEQEELARSLPEGRLLLYDRCGHSPHWEQPGRFVEDVLRFLRETA</sequence>
<dbReference type="EMBL" id="CP036426">
    <property type="protein sequence ID" value="QDV35533.1"/>
    <property type="molecule type" value="Genomic_DNA"/>
</dbReference>
<evidence type="ECO:0000313" key="4">
    <source>
        <dbReference type="Proteomes" id="UP000317835"/>
    </source>
</evidence>
<evidence type="ECO:0000256" key="1">
    <source>
        <dbReference type="ARBA" id="ARBA00022801"/>
    </source>
</evidence>
<dbReference type="Proteomes" id="UP000317835">
    <property type="component" value="Chromosome"/>
</dbReference>
<dbReference type="AlphaFoldDB" id="A0A518H3X6"/>
<accession>A0A518H3X6</accession>
<keyword evidence="4" id="KW-1185">Reference proteome</keyword>
<organism evidence="3 4">
    <name type="scientific">Tautonia plasticadhaerens</name>
    <dbReference type="NCBI Taxonomy" id="2527974"/>
    <lineage>
        <taxon>Bacteria</taxon>
        <taxon>Pseudomonadati</taxon>
        <taxon>Planctomycetota</taxon>
        <taxon>Planctomycetia</taxon>
        <taxon>Isosphaerales</taxon>
        <taxon>Isosphaeraceae</taxon>
        <taxon>Tautonia</taxon>
    </lineage>
</organism>
<evidence type="ECO:0000259" key="2">
    <source>
        <dbReference type="Pfam" id="PF00561"/>
    </source>
</evidence>
<dbReference type="Gene3D" id="3.40.50.1820">
    <property type="entry name" value="alpha/beta hydrolase"/>
    <property type="match status" value="1"/>
</dbReference>
<dbReference type="PANTHER" id="PTHR43798:SF31">
    <property type="entry name" value="AB HYDROLASE SUPERFAMILY PROTEIN YCLE"/>
    <property type="match status" value="1"/>
</dbReference>
<evidence type="ECO:0000313" key="3">
    <source>
        <dbReference type="EMBL" id="QDV35533.1"/>
    </source>
</evidence>
<dbReference type="RefSeq" id="WP_197447057.1">
    <property type="nucleotide sequence ID" value="NZ_CP036426.1"/>
</dbReference>
<reference evidence="3 4" key="1">
    <citation type="submission" date="2019-02" db="EMBL/GenBank/DDBJ databases">
        <title>Deep-cultivation of Planctomycetes and their phenomic and genomic characterization uncovers novel biology.</title>
        <authorList>
            <person name="Wiegand S."/>
            <person name="Jogler M."/>
            <person name="Boedeker C."/>
            <person name="Pinto D."/>
            <person name="Vollmers J."/>
            <person name="Rivas-Marin E."/>
            <person name="Kohn T."/>
            <person name="Peeters S.H."/>
            <person name="Heuer A."/>
            <person name="Rast P."/>
            <person name="Oberbeckmann S."/>
            <person name="Bunk B."/>
            <person name="Jeske O."/>
            <person name="Meyerdierks A."/>
            <person name="Storesund J.E."/>
            <person name="Kallscheuer N."/>
            <person name="Luecker S."/>
            <person name="Lage O.M."/>
            <person name="Pohl T."/>
            <person name="Merkel B.J."/>
            <person name="Hornburger P."/>
            <person name="Mueller R.-W."/>
            <person name="Bruemmer F."/>
            <person name="Labrenz M."/>
            <person name="Spormann A.M."/>
            <person name="Op den Camp H."/>
            <person name="Overmann J."/>
            <person name="Amann R."/>
            <person name="Jetten M.S.M."/>
            <person name="Mascher T."/>
            <person name="Medema M.H."/>
            <person name="Devos D.P."/>
            <person name="Kaster A.-K."/>
            <person name="Ovreas L."/>
            <person name="Rohde M."/>
            <person name="Galperin M.Y."/>
            <person name="Jogler C."/>
        </authorList>
    </citation>
    <scope>NUCLEOTIDE SEQUENCE [LARGE SCALE GENOMIC DNA]</scope>
    <source>
        <strain evidence="3 4">ElP</strain>
    </source>
</reference>
<feature type="domain" description="AB hydrolase-1" evidence="2">
    <location>
        <begin position="35"/>
        <end position="260"/>
    </location>
</feature>
<name>A0A518H3X6_9BACT</name>
<dbReference type="PANTHER" id="PTHR43798">
    <property type="entry name" value="MONOACYLGLYCEROL LIPASE"/>
    <property type="match status" value="1"/>
</dbReference>
<protein>
    <submittedName>
        <fullName evidence="3">Tropinesterase</fullName>
        <ecNumber evidence="3">3.1.1.10</ecNumber>
    </submittedName>
</protein>
<dbReference type="InterPro" id="IPR000073">
    <property type="entry name" value="AB_hydrolase_1"/>
</dbReference>
<dbReference type="SUPFAM" id="SSF53474">
    <property type="entry name" value="alpha/beta-Hydrolases"/>
    <property type="match status" value="1"/>
</dbReference>
<proteinExistence type="predicted"/>
<gene>
    <name evidence="3" type="ORF">ElP_34360</name>
</gene>
<dbReference type="GO" id="GO:0016020">
    <property type="term" value="C:membrane"/>
    <property type="evidence" value="ECO:0007669"/>
    <property type="project" value="TreeGrafter"/>
</dbReference>
<keyword evidence="1 3" id="KW-0378">Hydrolase</keyword>
<dbReference type="KEGG" id="tpla:ElP_34360"/>
<dbReference type="InterPro" id="IPR029058">
    <property type="entry name" value="AB_hydrolase_fold"/>
</dbReference>
<dbReference type="PRINTS" id="PR00111">
    <property type="entry name" value="ABHYDROLASE"/>
</dbReference>
<dbReference type="EC" id="3.1.1.10" evidence="3"/>
<dbReference type="Pfam" id="PF00561">
    <property type="entry name" value="Abhydrolase_1"/>
    <property type="match status" value="1"/>
</dbReference>
<dbReference type="GO" id="GO:0050357">
    <property type="term" value="F:tropinesterase activity"/>
    <property type="evidence" value="ECO:0007669"/>
    <property type="project" value="UniProtKB-EC"/>
</dbReference>